<accession>A0ACC0Z136</accession>
<sequence length="140" mass="16289">MLNLGEAAHFAIHGEDILDEALAFTATQLKSMASRVSTHLAEEINHTLKFSIRKSVPRLEARFFMSTYARDDSHNKTLLKFAKLDYNILQLRHRKQLSDILKWDIGAIDMLPDYMKFIYKTLLDFLPEMEEVRSKEEQTA</sequence>
<comment type="caution">
    <text evidence="1">The sequence shown here is derived from an EMBL/GenBank/DDBJ whole genome shotgun (WGS) entry which is preliminary data.</text>
</comment>
<organism evidence="1 2">
    <name type="scientific">Pistacia integerrima</name>
    <dbReference type="NCBI Taxonomy" id="434235"/>
    <lineage>
        <taxon>Eukaryota</taxon>
        <taxon>Viridiplantae</taxon>
        <taxon>Streptophyta</taxon>
        <taxon>Embryophyta</taxon>
        <taxon>Tracheophyta</taxon>
        <taxon>Spermatophyta</taxon>
        <taxon>Magnoliopsida</taxon>
        <taxon>eudicotyledons</taxon>
        <taxon>Gunneridae</taxon>
        <taxon>Pentapetalae</taxon>
        <taxon>rosids</taxon>
        <taxon>malvids</taxon>
        <taxon>Sapindales</taxon>
        <taxon>Anacardiaceae</taxon>
        <taxon>Pistacia</taxon>
    </lineage>
</organism>
<keyword evidence="2" id="KW-1185">Reference proteome</keyword>
<gene>
    <name evidence="1" type="ORF">Pint_04297</name>
</gene>
<proteinExistence type="predicted"/>
<reference evidence="2" key="1">
    <citation type="journal article" date="2023" name="G3 (Bethesda)">
        <title>Genome assembly and association tests identify interacting loci associated with vigor, precocity, and sex in interspecific pistachio rootstocks.</title>
        <authorList>
            <person name="Palmer W."/>
            <person name="Jacygrad E."/>
            <person name="Sagayaradj S."/>
            <person name="Cavanaugh K."/>
            <person name="Han R."/>
            <person name="Bertier L."/>
            <person name="Beede B."/>
            <person name="Kafkas S."/>
            <person name="Golino D."/>
            <person name="Preece J."/>
            <person name="Michelmore R."/>
        </authorList>
    </citation>
    <scope>NUCLEOTIDE SEQUENCE [LARGE SCALE GENOMIC DNA]</scope>
</reference>
<name>A0ACC0Z136_9ROSI</name>
<evidence type="ECO:0000313" key="1">
    <source>
        <dbReference type="EMBL" id="KAJ0044856.1"/>
    </source>
</evidence>
<protein>
    <submittedName>
        <fullName evidence="1">Uncharacterized protein</fullName>
    </submittedName>
</protein>
<dbReference type="Proteomes" id="UP001163603">
    <property type="component" value="Chromosome 3"/>
</dbReference>
<evidence type="ECO:0000313" key="2">
    <source>
        <dbReference type="Proteomes" id="UP001163603"/>
    </source>
</evidence>
<dbReference type="EMBL" id="CM047738">
    <property type="protein sequence ID" value="KAJ0044856.1"/>
    <property type="molecule type" value="Genomic_DNA"/>
</dbReference>